<dbReference type="Proteomes" id="UP001152795">
    <property type="component" value="Unassembled WGS sequence"/>
</dbReference>
<evidence type="ECO:0000256" key="1">
    <source>
        <dbReference type="ARBA" id="ARBA00023054"/>
    </source>
</evidence>
<comment type="caution">
    <text evidence="3">The sequence shown here is derived from an EMBL/GenBank/DDBJ whole genome shotgun (WGS) entry which is preliminary data.</text>
</comment>
<dbReference type="AlphaFoldDB" id="A0A6S7JWF9"/>
<dbReference type="OrthoDB" id="10257567at2759"/>
<keyword evidence="4" id="KW-1185">Reference proteome</keyword>
<dbReference type="PANTHER" id="PTHR14043:SF17">
    <property type="entry name" value="PROTEIN CASP"/>
    <property type="match status" value="1"/>
</dbReference>
<feature type="domain" description="CASP C-terminal" evidence="2">
    <location>
        <begin position="233"/>
        <end position="458"/>
    </location>
</feature>
<dbReference type="PANTHER" id="PTHR14043">
    <property type="entry name" value="CCAAT DISPLACEMENT PROTEIN-RELATED"/>
    <property type="match status" value="1"/>
</dbReference>
<dbReference type="Pfam" id="PF08172">
    <property type="entry name" value="CASP_C"/>
    <property type="match status" value="1"/>
</dbReference>
<accession>A0A6S7JWF9</accession>
<dbReference type="EMBL" id="CACRXK020022837">
    <property type="protein sequence ID" value="CAB4037205.1"/>
    <property type="molecule type" value="Genomic_DNA"/>
</dbReference>
<dbReference type="GO" id="GO:0006891">
    <property type="term" value="P:intra-Golgi vesicle-mediated transport"/>
    <property type="evidence" value="ECO:0007669"/>
    <property type="project" value="InterPro"/>
</dbReference>
<evidence type="ECO:0000313" key="3">
    <source>
        <dbReference type="EMBL" id="CAB4037205.1"/>
    </source>
</evidence>
<sequence>TSVMVFSRIINLFVALINYVVALIKELCKYGLVICSVLLYLYWLENRGDKRHKRRIICDRSVELLLFYVVSCKPISRTSKKSQISKPNFGCTLADTNLATLKQYHVANISRYSKPLIQHVLPRSMIEQTSAFARNVEILLIFFRLLTEHISVNCALSQEAKLKQQTDYDEIHRELDILKSVEFSRIPNADDDSSEQDTNKSLEMLLLEKNRGLQSENAKLKFANQDLSDRHADLQKQYTEAAHTVKEQKELITQLETDLLSVNALPSVHRGQGEGEAIPTSETELVSVAVQGVKTPTTVPNVNPSEGSVTSDSLLPIISSQRERFKTRNMELEAQARHQQRQTTLLQNEIDTLRSDNVKLYEKIRFLQSYPNKGTSSRDDENAVNKYSSQYEARLDPFAAFNKNEKQQRYLGLSAHDKVTLNMGKFILSNKIARAIAFFYTIFLHCLVFLVLYKLAHTESCKKVMAAECNRRFFEHMRDSHHGAEGGFFPT</sequence>
<name>A0A6S7JWF9_PARCT</name>
<dbReference type="GO" id="GO:0000139">
    <property type="term" value="C:Golgi membrane"/>
    <property type="evidence" value="ECO:0007669"/>
    <property type="project" value="InterPro"/>
</dbReference>
<reference evidence="3" key="1">
    <citation type="submission" date="2020-04" db="EMBL/GenBank/DDBJ databases">
        <authorList>
            <person name="Alioto T."/>
            <person name="Alioto T."/>
            <person name="Gomez Garrido J."/>
        </authorList>
    </citation>
    <scope>NUCLEOTIDE SEQUENCE</scope>
    <source>
        <strain evidence="3">A484AB</strain>
    </source>
</reference>
<proteinExistence type="predicted"/>
<protein>
    <submittedName>
        <fullName evidence="3">CASP isoform X2</fullName>
    </submittedName>
</protein>
<gene>
    <name evidence="3" type="ORF">PACLA_8A059624</name>
</gene>
<organism evidence="3 4">
    <name type="scientific">Paramuricea clavata</name>
    <name type="common">Red gorgonian</name>
    <name type="synonym">Violescent sea-whip</name>
    <dbReference type="NCBI Taxonomy" id="317549"/>
    <lineage>
        <taxon>Eukaryota</taxon>
        <taxon>Metazoa</taxon>
        <taxon>Cnidaria</taxon>
        <taxon>Anthozoa</taxon>
        <taxon>Octocorallia</taxon>
        <taxon>Malacalcyonacea</taxon>
        <taxon>Plexauridae</taxon>
        <taxon>Paramuricea</taxon>
    </lineage>
</organism>
<evidence type="ECO:0000259" key="2">
    <source>
        <dbReference type="Pfam" id="PF08172"/>
    </source>
</evidence>
<feature type="non-terminal residue" evidence="3">
    <location>
        <position position="1"/>
    </location>
</feature>
<keyword evidence="1" id="KW-0175">Coiled coil</keyword>
<dbReference type="InterPro" id="IPR012955">
    <property type="entry name" value="CASP_C"/>
</dbReference>
<evidence type="ECO:0000313" key="4">
    <source>
        <dbReference type="Proteomes" id="UP001152795"/>
    </source>
</evidence>